<evidence type="ECO:0000256" key="9">
    <source>
        <dbReference type="SAM" id="Phobius"/>
    </source>
</evidence>
<dbReference type="Pfam" id="PF08669">
    <property type="entry name" value="GCV_T_C"/>
    <property type="match status" value="1"/>
</dbReference>
<dbReference type="GO" id="GO:0007346">
    <property type="term" value="P:regulation of mitotic cell cycle"/>
    <property type="evidence" value="ECO:0007669"/>
    <property type="project" value="InterPro"/>
</dbReference>
<dbReference type="Proteomes" id="UP000663868">
    <property type="component" value="Unassembled WGS sequence"/>
</dbReference>
<dbReference type="InterPro" id="IPR050108">
    <property type="entry name" value="CDK"/>
</dbReference>
<dbReference type="GO" id="GO:0004693">
    <property type="term" value="F:cyclin-dependent protein serine/threonine kinase activity"/>
    <property type="evidence" value="ECO:0007669"/>
    <property type="project" value="InterPro"/>
</dbReference>
<evidence type="ECO:0000313" key="13">
    <source>
        <dbReference type="Proteomes" id="UP000663868"/>
    </source>
</evidence>
<evidence type="ECO:0000259" key="10">
    <source>
        <dbReference type="PROSITE" id="PS50011"/>
    </source>
</evidence>
<evidence type="ECO:0000256" key="5">
    <source>
        <dbReference type="ARBA" id="ARBA00022777"/>
    </source>
</evidence>
<feature type="domain" description="Protein kinase" evidence="10">
    <location>
        <begin position="45"/>
        <end position="329"/>
    </location>
</feature>
<dbReference type="PANTHER" id="PTHR24056:SF508">
    <property type="entry name" value="CYCLIN-DEPENDENT KINASE 10"/>
    <property type="match status" value="1"/>
</dbReference>
<feature type="compositionally biased region" description="Low complexity" evidence="8">
    <location>
        <begin position="360"/>
        <end position="378"/>
    </location>
</feature>
<dbReference type="GO" id="GO:0010556">
    <property type="term" value="P:regulation of macromolecule biosynthetic process"/>
    <property type="evidence" value="ECO:0007669"/>
    <property type="project" value="UniProtKB-ARBA"/>
</dbReference>
<keyword evidence="5" id="KW-0418">Kinase</keyword>
<dbReference type="EMBL" id="CAJOAZ010000112">
    <property type="protein sequence ID" value="CAF3536180.1"/>
    <property type="molecule type" value="Genomic_DNA"/>
</dbReference>
<dbReference type="FunFam" id="1.10.510.10:FF:000533">
    <property type="entry name" value="cyclin-dependent kinase 10"/>
    <property type="match status" value="1"/>
</dbReference>
<dbReference type="Gene3D" id="2.40.30.110">
    <property type="entry name" value="Aminomethyltransferase beta-barrel domains"/>
    <property type="match status" value="1"/>
</dbReference>
<proteinExistence type="inferred from homology"/>
<dbReference type="CDD" id="cd07845">
    <property type="entry name" value="STKc_CDK10"/>
    <property type="match status" value="1"/>
</dbReference>
<keyword evidence="2" id="KW-0723">Serine/threonine-protein kinase</keyword>
<dbReference type="InterPro" id="IPR013977">
    <property type="entry name" value="GcvT_C"/>
</dbReference>
<evidence type="ECO:0000313" key="12">
    <source>
        <dbReference type="EMBL" id="CAF3630355.1"/>
    </source>
</evidence>
<dbReference type="InterPro" id="IPR008271">
    <property type="entry name" value="Ser/Thr_kinase_AS"/>
</dbReference>
<dbReference type="InterPro" id="IPR011009">
    <property type="entry name" value="Kinase-like_dom_sf"/>
</dbReference>
<protein>
    <recommendedName>
        <fullName evidence="10">Protein kinase domain-containing protein</fullName>
    </recommendedName>
</protein>
<organism evidence="12 13">
    <name type="scientific">Adineta steineri</name>
    <dbReference type="NCBI Taxonomy" id="433720"/>
    <lineage>
        <taxon>Eukaryota</taxon>
        <taxon>Metazoa</taxon>
        <taxon>Spiralia</taxon>
        <taxon>Gnathifera</taxon>
        <taxon>Rotifera</taxon>
        <taxon>Eurotatoria</taxon>
        <taxon>Bdelloidea</taxon>
        <taxon>Adinetida</taxon>
        <taxon>Adinetidae</taxon>
        <taxon>Adineta</taxon>
    </lineage>
</organism>
<dbReference type="InterPro" id="IPR027266">
    <property type="entry name" value="TrmE/GcvT-like"/>
</dbReference>
<evidence type="ECO:0000256" key="1">
    <source>
        <dbReference type="ARBA" id="ARBA00006485"/>
    </source>
</evidence>
<dbReference type="PROSITE" id="PS00107">
    <property type="entry name" value="PROTEIN_KINASE_ATP"/>
    <property type="match status" value="1"/>
</dbReference>
<accession>A0A818Q7E3</accession>
<dbReference type="PROSITE" id="PS50011">
    <property type="entry name" value="PROTEIN_KINASE_DOM"/>
    <property type="match status" value="1"/>
</dbReference>
<dbReference type="Pfam" id="PF00069">
    <property type="entry name" value="Pkinase"/>
    <property type="match status" value="1"/>
</dbReference>
<evidence type="ECO:0000256" key="6">
    <source>
        <dbReference type="ARBA" id="ARBA00022840"/>
    </source>
</evidence>
<feature type="binding site" evidence="7">
    <location>
        <position position="74"/>
    </location>
    <ligand>
        <name>ATP</name>
        <dbReference type="ChEBI" id="CHEBI:30616"/>
    </ligand>
</feature>
<dbReference type="PANTHER" id="PTHR24056">
    <property type="entry name" value="CELL DIVISION PROTEIN KINASE"/>
    <property type="match status" value="1"/>
</dbReference>
<feature type="region of interest" description="Disordered" evidence="8">
    <location>
        <begin position="339"/>
        <end position="390"/>
    </location>
</feature>
<dbReference type="Gene3D" id="3.30.200.20">
    <property type="entry name" value="Phosphorylase Kinase, domain 1"/>
    <property type="match status" value="1"/>
</dbReference>
<keyword evidence="9" id="KW-0472">Membrane</keyword>
<dbReference type="GO" id="GO:0080090">
    <property type="term" value="P:regulation of primary metabolic process"/>
    <property type="evidence" value="ECO:0007669"/>
    <property type="project" value="UniProtKB-ARBA"/>
</dbReference>
<dbReference type="InterPro" id="IPR017441">
    <property type="entry name" value="Protein_kinase_ATP_BS"/>
</dbReference>
<dbReference type="AlphaFoldDB" id="A0A818Q7E3"/>
<keyword evidence="6 7" id="KW-0067">ATP-binding</keyword>
<dbReference type="GO" id="GO:0005634">
    <property type="term" value="C:nucleus"/>
    <property type="evidence" value="ECO:0007669"/>
    <property type="project" value="TreeGrafter"/>
</dbReference>
<comment type="caution">
    <text evidence="12">The sequence shown here is derived from an EMBL/GenBank/DDBJ whole genome shotgun (WGS) entry which is preliminary data.</text>
</comment>
<name>A0A818Q7E3_9BILA</name>
<keyword evidence="3" id="KW-0808">Transferase</keyword>
<dbReference type="SUPFAM" id="SSF103025">
    <property type="entry name" value="Folate-binding domain"/>
    <property type="match status" value="1"/>
</dbReference>
<feature type="transmembrane region" description="Helical" evidence="9">
    <location>
        <begin position="671"/>
        <end position="690"/>
    </location>
</feature>
<dbReference type="SMART" id="SM00220">
    <property type="entry name" value="S_TKc"/>
    <property type="match status" value="1"/>
</dbReference>
<evidence type="ECO:0000256" key="2">
    <source>
        <dbReference type="ARBA" id="ARBA00022527"/>
    </source>
</evidence>
<dbReference type="GO" id="GO:0005524">
    <property type="term" value="F:ATP binding"/>
    <property type="evidence" value="ECO:0007669"/>
    <property type="project" value="UniProtKB-UniRule"/>
</dbReference>
<keyword evidence="9" id="KW-0812">Transmembrane</keyword>
<evidence type="ECO:0000256" key="4">
    <source>
        <dbReference type="ARBA" id="ARBA00022741"/>
    </source>
</evidence>
<dbReference type="InterPro" id="IPR000719">
    <property type="entry name" value="Prot_kinase_dom"/>
</dbReference>
<dbReference type="FunFam" id="3.30.200.20:FF:000172">
    <property type="entry name" value="cyclin-dependent kinase G-2 isoform X1"/>
    <property type="match status" value="1"/>
</dbReference>
<reference evidence="12" key="1">
    <citation type="submission" date="2021-02" db="EMBL/GenBank/DDBJ databases">
        <authorList>
            <person name="Nowell W R."/>
        </authorList>
    </citation>
    <scope>NUCLEOTIDE SEQUENCE</scope>
</reference>
<dbReference type="PROSITE" id="PS00108">
    <property type="entry name" value="PROTEIN_KINASE_ST"/>
    <property type="match status" value="1"/>
</dbReference>
<dbReference type="Proteomes" id="UP000663844">
    <property type="component" value="Unassembled WGS sequence"/>
</dbReference>
<dbReference type="InterPro" id="IPR044093">
    <property type="entry name" value="STKc_CDK10"/>
</dbReference>
<evidence type="ECO:0000256" key="8">
    <source>
        <dbReference type="SAM" id="MobiDB-lite"/>
    </source>
</evidence>
<evidence type="ECO:0000313" key="11">
    <source>
        <dbReference type="EMBL" id="CAF3536180.1"/>
    </source>
</evidence>
<dbReference type="Gene3D" id="1.10.510.10">
    <property type="entry name" value="Transferase(Phosphotransferase) domain 1"/>
    <property type="match status" value="1"/>
</dbReference>
<dbReference type="EMBL" id="CAJOBB010000259">
    <property type="protein sequence ID" value="CAF3630355.1"/>
    <property type="molecule type" value="Genomic_DNA"/>
</dbReference>
<dbReference type="Gene3D" id="3.30.1360.120">
    <property type="entry name" value="Probable tRNA modification gtpase trme, domain 1"/>
    <property type="match status" value="1"/>
</dbReference>
<dbReference type="InterPro" id="IPR029043">
    <property type="entry name" value="GcvT/YgfZ_C"/>
</dbReference>
<evidence type="ECO:0000256" key="3">
    <source>
        <dbReference type="ARBA" id="ARBA00022679"/>
    </source>
</evidence>
<sequence length="1145" mass="131454">MTSSSGANNSINEENKTTIYSMLTDQPITIPDSSLFGTCRPVSEFEKLNCIGKGTYGVVYRGRDKISQEIVALKKVRMENEQWGLPISSMREINLLLNLRHENIVELREVAVGKSLRSIFLVMTYCEQDLASLLDHMSQPFTEAQVKCIALQLFRGLNYVHKRFIVHRDIKVSNLLLTDSGCLKIADFGLARQFTLPNGAMTPMVVTLWYRAPELLFGSKYQTTAIDIWSAGCVLGELLCHRPLLPGRSEIQQIDLIIDMFGTPTEKIWPGLNELPSLKNFTLRQQPYNNVKQTFSWLSTAGLRLMNFMFMYNPSKRATAEDCLRSSYFKEPPLPCETELMPSFPQHRNQKSIPSSQTRPAVPVRSSSSSNEPNSIVNDNRKKQNQPPLRVGCTDMTVQGQRGQFAKLFRAAACATVVLGPYVYTMAQPEKTLKYRFQRTTNENGEFIKVDSSYNRLATEVAYRMRIPEQMRRSPNFDIRSSVHRGIDFDLNGHFTPLFNSIVYLMIPEWANITSIDDLKKVKINISGQVIDFSNVDLSGIDQTKLNLHLNKNEKLKNEVKETVKTSNESKSWFNRWFSNAPAPNPAPPLSLPSPTPNIPMTRDMLLLQKLIETFFLSDDAKKYMIADQFEIASSAWHMIPWMVVASSFFLPFTLYTRLRLQFQTRFKRFLFFHFLLLNGLLCFYLSPFVGRLLNMQISRTRDSSTTAYGLDMLEGGIEFLEKQLERNRILRELLPNGKDLFDQDGERTKTRVRIPNSGGLSFPIYHWNPLLGYRLKRLQTKMDQLMTLSDVEARKTIFKPMPGTNFVDRVKIIEDCYVEEILTEKQRTGQFDRVTGAVTSNDWILINTIKRFPILAENECETLITGIDSRLLMNESAEVTLVGRAYGEVLGYERLLFFEPDEVGKQYFEDLSKQDTFDKARWFNTVKKEYNACRKDVVAIDMTSFTKYELKSANRSVVDFLQMLNEQGGYEYNCFVIRLGEYQLVQRRNQLEIDVGFVNHIYAMRLTHTGEDGFMLYIPSEYALCIYDTLMKQGKDYGIINGGLWTGEPIYRNGEFCRFVTSATYGFTLGKQVCLEFVHAPSSEKITVNYIRGATYKIDIATKRFKAPSNVYQLTEMGPTVLLYTNSFFNSISRQISTNSQYIY</sequence>
<gene>
    <name evidence="12" type="ORF">KXQ929_LOCUS6631</name>
    <name evidence="11" type="ORF">OXD698_LOCUS3198</name>
</gene>
<dbReference type="SUPFAM" id="SSF56112">
    <property type="entry name" value="Protein kinase-like (PK-like)"/>
    <property type="match status" value="1"/>
</dbReference>
<comment type="similarity">
    <text evidence="1">Belongs to the protein kinase superfamily. CMGC Ser/Thr protein kinase family. CDC2/CDKX subfamily.</text>
</comment>
<keyword evidence="4 7" id="KW-0547">Nucleotide-binding</keyword>
<keyword evidence="9" id="KW-1133">Transmembrane helix</keyword>
<dbReference type="SUPFAM" id="SSF101790">
    <property type="entry name" value="Aminomethyltransferase beta-barrel domain"/>
    <property type="match status" value="1"/>
</dbReference>
<evidence type="ECO:0000256" key="7">
    <source>
        <dbReference type="PROSITE-ProRule" id="PRU10141"/>
    </source>
</evidence>
<feature type="transmembrane region" description="Helical" evidence="9">
    <location>
        <begin position="639"/>
        <end position="659"/>
    </location>
</feature>